<accession>A0AAT9GRJ3</accession>
<evidence type="ECO:0008006" key="2">
    <source>
        <dbReference type="Google" id="ProtNLM"/>
    </source>
</evidence>
<reference evidence="1" key="1">
    <citation type="submission" date="2024-03" db="EMBL/GenBank/DDBJ databases">
        <title>Complete genome sequence of Sulfurisphaera javensis strain KD-1.</title>
        <authorList>
            <person name="Sakai H."/>
            <person name="Nur N."/>
            <person name="Suwanto A."/>
            <person name="Kurosawa N."/>
        </authorList>
    </citation>
    <scope>NUCLEOTIDE SEQUENCE</scope>
    <source>
        <strain evidence="1">KD-1</strain>
    </source>
</reference>
<name>A0AAT9GRJ3_9CREN</name>
<dbReference type="GeneID" id="92354200"/>
<dbReference type="InterPro" id="IPR036866">
    <property type="entry name" value="RibonucZ/Hydroxyglut_hydro"/>
</dbReference>
<organism evidence="1">
    <name type="scientific">Sulfurisphaera javensis</name>
    <dbReference type="NCBI Taxonomy" id="2049879"/>
    <lineage>
        <taxon>Archaea</taxon>
        <taxon>Thermoproteota</taxon>
        <taxon>Thermoprotei</taxon>
        <taxon>Sulfolobales</taxon>
        <taxon>Sulfolobaceae</taxon>
        <taxon>Sulfurisphaera</taxon>
    </lineage>
</organism>
<dbReference type="EMBL" id="AP031322">
    <property type="protein sequence ID" value="BFH73319.1"/>
    <property type="molecule type" value="Genomic_DNA"/>
</dbReference>
<protein>
    <recommendedName>
        <fullName evidence="2">MBL fold metallo-hydrolase</fullName>
    </recommendedName>
</protein>
<proteinExistence type="predicted"/>
<dbReference type="RefSeq" id="WP_369611468.1">
    <property type="nucleotide sequence ID" value="NZ_AP031322.1"/>
</dbReference>
<dbReference type="SUPFAM" id="SSF56281">
    <property type="entry name" value="Metallo-hydrolase/oxidoreductase"/>
    <property type="match status" value="1"/>
</dbReference>
<gene>
    <name evidence="1" type="ORF">SJAV_12630</name>
</gene>
<dbReference type="Gene3D" id="3.60.15.10">
    <property type="entry name" value="Ribonuclease Z/Hydroxyacylglutathione hydrolase-like"/>
    <property type="match status" value="1"/>
</dbReference>
<sequence>MIARISKDVYSIKGNYNVYVIVNKDTSILIDSSDGTDYTLIIEGIEEILTRYNTEIKYLILTSHYEEVAGGAYYLSTSLRIPYIIASSEDSISIRKGRGKRSNYNPVNINFEIKEGRGKINSLNFIKSRSPSLGSLLIIYSDIIFSGVNKVSGIMNKINYICDINDCKKVEEFWYLRKNATLVEDIRKQSIVE</sequence>
<dbReference type="KEGG" id="sjv:SJAV_12630"/>
<evidence type="ECO:0000313" key="1">
    <source>
        <dbReference type="EMBL" id="BFH73319.1"/>
    </source>
</evidence>
<dbReference type="AlphaFoldDB" id="A0AAT9GRJ3"/>